<reference evidence="3" key="1">
    <citation type="submission" date="2020-01" db="EMBL/GenBank/DDBJ databases">
        <title>Genome Sequencing of Three Apophysomyces-Like Fungal Strains Confirms a Novel Fungal Genus in the Mucoromycota with divergent Burkholderia-like Endosymbiotic Bacteria.</title>
        <authorList>
            <person name="Stajich J.E."/>
            <person name="Macias A.M."/>
            <person name="Carter-House D."/>
            <person name="Lovett B."/>
            <person name="Kasson L.R."/>
            <person name="Berry K."/>
            <person name="Grigoriev I."/>
            <person name="Chang Y."/>
            <person name="Spatafora J."/>
            <person name="Kasson M.T."/>
        </authorList>
    </citation>
    <scope>NUCLEOTIDE SEQUENCE</scope>
    <source>
        <strain evidence="3">NRRL A-21654</strain>
    </source>
</reference>
<evidence type="ECO:0000313" key="4">
    <source>
        <dbReference type="Proteomes" id="UP000605846"/>
    </source>
</evidence>
<feature type="compositionally biased region" description="Polar residues" evidence="1">
    <location>
        <begin position="66"/>
        <end position="76"/>
    </location>
</feature>
<dbReference type="InterPro" id="IPR009060">
    <property type="entry name" value="UBA-like_sf"/>
</dbReference>
<keyword evidence="4" id="KW-1185">Reference proteome</keyword>
<dbReference type="InterPro" id="IPR041807">
    <property type="entry name" value="Cue5/Don1_CUE"/>
</dbReference>
<sequence>MTEPPVTAPPLNELPGPVRTLKEAFPDIDVEVIEAILDSQRGQVEPAFEVLLGMSDPSYKPEAARQETNTRSTATTIEDAPDDDDNIPAPPMPPRPSQAALARDEQMRKDEEYAKQLALEDERIRVLQYQRGQQLRQQQQQQQHREDDEPLFNFQEEFPVIKEKVIEAGNAAKKKVMDFYNQLKAARAANMNAPSASIPTTNAQYRFQFRGLPSDDADDLLAGDMTALHLSDNDVYAQTTRRASPDSPPKVIQVNPPLSSPQRGLDAEEQIRADEALARRLAYEDQAWTRNASTPTTREGPNEVNVRQTTPPKPARRGSPEQSLVETPEIKTEQQQRQNELSPKLVVNEEKKKKEEEEEESRPYVIGDDDSEDDLVDAEEGEEEEELPEKGKEKGKGKDEVQVDRKKNASESSEKE</sequence>
<feature type="region of interest" description="Disordered" evidence="1">
    <location>
        <begin position="55"/>
        <end position="109"/>
    </location>
</feature>
<dbReference type="FunFam" id="1.10.8.10:FF:000064">
    <property type="entry name" value="Similar to CUE domain-containing protein"/>
    <property type="match status" value="1"/>
</dbReference>
<gene>
    <name evidence="3" type="ORF">EC973_002050</name>
</gene>
<dbReference type="Proteomes" id="UP000605846">
    <property type="component" value="Unassembled WGS sequence"/>
</dbReference>
<feature type="compositionally biased region" description="Basic and acidic residues" evidence="1">
    <location>
        <begin position="388"/>
        <end position="416"/>
    </location>
</feature>
<dbReference type="CDD" id="cd14372">
    <property type="entry name" value="CUE_Cue5p_like"/>
    <property type="match status" value="1"/>
</dbReference>
<feature type="region of interest" description="Disordered" evidence="1">
    <location>
        <begin position="238"/>
        <end position="266"/>
    </location>
</feature>
<feature type="domain" description="CUE" evidence="2">
    <location>
        <begin position="13"/>
        <end position="56"/>
    </location>
</feature>
<dbReference type="AlphaFoldDB" id="A0A8H7BIU5"/>
<dbReference type="SMART" id="SM00546">
    <property type="entry name" value="CUE"/>
    <property type="match status" value="1"/>
</dbReference>
<dbReference type="Pfam" id="PF02845">
    <property type="entry name" value="CUE"/>
    <property type="match status" value="1"/>
</dbReference>
<dbReference type="PANTHER" id="PTHR16461:SF5">
    <property type="entry name" value="TOLL-INTERACTING PROTEIN"/>
    <property type="match status" value="1"/>
</dbReference>
<organism evidence="3 4">
    <name type="scientific">Apophysomyces ossiformis</name>
    <dbReference type="NCBI Taxonomy" id="679940"/>
    <lineage>
        <taxon>Eukaryota</taxon>
        <taxon>Fungi</taxon>
        <taxon>Fungi incertae sedis</taxon>
        <taxon>Mucoromycota</taxon>
        <taxon>Mucoromycotina</taxon>
        <taxon>Mucoromycetes</taxon>
        <taxon>Mucorales</taxon>
        <taxon>Mucorineae</taxon>
        <taxon>Mucoraceae</taxon>
        <taxon>Apophysomyces</taxon>
    </lineage>
</organism>
<dbReference type="EMBL" id="JABAYA010000153">
    <property type="protein sequence ID" value="KAF7723406.1"/>
    <property type="molecule type" value="Genomic_DNA"/>
</dbReference>
<evidence type="ECO:0000313" key="3">
    <source>
        <dbReference type="EMBL" id="KAF7723406.1"/>
    </source>
</evidence>
<dbReference type="SUPFAM" id="SSF46934">
    <property type="entry name" value="UBA-like"/>
    <property type="match status" value="1"/>
</dbReference>
<accession>A0A8H7BIU5</accession>
<comment type="caution">
    <text evidence="3">The sequence shown here is derived from an EMBL/GenBank/DDBJ whole genome shotgun (WGS) entry which is preliminary data.</text>
</comment>
<dbReference type="PROSITE" id="PS51140">
    <property type="entry name" value="CUE"/>
    <property type="match status" value="1"/>
</dbReference>
<dbReference type="GO" id="GO:0043130">
    <property type="term" value="F:ubiquitin binding"/>
    <property type="evidence" value="ECO:0007669"/>
    <property type="project" value="InterPro"/>
</dbReference>
<dbReference type="PANTHER" id="PTHR16461">
    <property type="entry name" value="TOLL-INTERACTING PROTEIN"/>
    <property type="match status" value="1"/>
</dbReference>
<dbReference type="Gene3D" id="1.10.8.10">
    <property type="entry name" value="DNA helicase RuvA subunit, C-terminal domain"/>
    <property type="match status" value="1"/>
</dbReference>
<dbReference type="OrthoDB" id="9942608at2759"/>
<evidence type="ECO:0000256" key="1">
    <source>
        <dbReference type="SAM" id="MobiDB-lite"/>
    </source>
</evidence>
<feature type="compositionally biased region" description="Acidic residues" evidence="1">
    <location>
        <begin position="367"/>
        <end position="387"/>
    </location>
</feature>
<proteinExistence type="predicted"/>
<evidence type="ECO:0000259" key="2">
    <source>
        <dbReference type="PROSITE" id="PS51140"/>
    </source>
</evidence>
<dbReference type="InterPro" id="IPR003892">
    <property type="entry name" value="CUE"/>
</dbReference>
<dbReference type="GO" id="GO:0031624">
    <property type="term" value="F:ubiquitin conjugating enzyme binding"/>
    <property type="evidence" value="ECO:0007669"/>
    <property type="project" value="TreeGrafter"/>
</dbReference>
<dbReference type="GO" id="GO:0005737">
    <property type="term" value="C:cytoplasm"/>
    <property type="evidence" value="ECO:0007669"/>
    <property type="project" value="TreeGrafter"/>
</dbReference>
<feature type="compositionally biased region" description="Polar residues" evidence="1">
    <location>
        <begin position="288"/>
        <end position="310"/>
    </location>
</feature>
<dbReference type="GO" id="GO:0006511">
    <property type="term" value="P:ubiquitin-dependent protein catabolic process"/>
    <property type="evidence" value="ECO:0007669"/>
    <property type="project" value="TreeGrafter"/>
</dbReference>
<feature type="region of interest" description="Disordered" evidence="1">
    <location>
        <begin position="287"/>
        <end position="416"/>
    </location>
</feature>
<protein>
    <recommendedName>
        <fullName evidence="2">CUE domain-containing protein</fullName>
    </recommendedName>
</protein>
<name>A0A8H7BIU5_9FUNG</name>